<proteinExistence type="predicted"/>
<feature type="domain" description="Protein kinase" evidence="10">
    <location>
        <begin position="476"/>
        <end position="752"/>
    </location>
</feature>
<evidence type="ECO:0000259" key="10">
    <source>
        <dbReference type="PROSITE" id="PS50011"/>
    </source>
</evidence>
<dbReference type="Gene3D" id="1.10.510.10">
    <property type="entry name" value="Transferase(Phosphotransferase) domain 1"/>
    <property type="match status" value="1"/>
</dbReference>
<feature type="signal peptide" evidence="9">
    <location>
        <begin position="1"/>
        <end position="27"/>
    </location>
</feature>
<keyword evidence="9" id="KW-0732">Signal</keyword>
<evidence type="ECO:0000256" key="2">
    <source>
        <dbReference type="ARBA" id="ARBA00022614"/>
    </source>
</evidence>
<feature type="compositionally biased region" description="Basic and acidic residues" evidence="7">
    <location>
        <begin position="360"/>
        <end position="369"/>
    </location>
</feature>
<keyword evidence="5 8" id="KW-1133">Transmembrane helix</keyword>
<dbReference type="Gene3D" id="3.80.10.10">
    <property type="entry name" value="Ribonuclease Inhibitor"/>
    <property type="match status" value="1"/>
</dbReference>
<protein>
    <recommendedName>
        <fullName evidence="10">Protein kinase domain-containing protein</fullName>
    </recommendedName>
</protein>
<feature type="compositionally biased region" description="Basic and acidic residues" evidence="7">
    <location>
        <begin position="384"/>
        <end position="412"/>
    </location>
</feature>
<dbReference type="InterPro" id="IPR001245">
    <property type="entry name" value="Ser-Thr/Tyr_kinase_cat_dom"/>
</dbReference>
<dbReference type="PROSITE" id="PS50011">
    <property type="entry name" value="PROTEIN_KINASE_DOM"/>
    <property type="match status" value="1"/>
</dbReference>
<comment type="subcellular location">
    <subcellularLocation>
        <location evidence="1">Membrane</location>
    </subcellularLocation>
</comment>
<dbReference type="Pfam" id="PF00560">
    <property type="entry name" value="LRR_1"/>
    <property type="match status" value="1"/>
</dbReference>
<dbReference type="Pfam" id="PF07714">
    <property type="entry name" value="PK_Tyr_Ser-Thr"/>
    <property type="match status" value="1"/>
</dbReference>
<dbReference type="InterPro" id="IPR046959">
    <property type="entry name" value="PRK1-6/SRF4-like"/>
</dbReference>
<dbReference type="InterPro" id="IPR011009">
    <property type="entry name" value="Kinase-like_dom_sf"/>
</dbReference>
<evidence type="ECO:0000313" key="12">
    <source>
        <dbReference type="Proteomes" id="UP001642487"/>
    </source>
</evidence>
<name>A0ABP0YR73_9ROSI</name>
<evidence type="ECO:0000256" key="6">
    <source>
        <dbReference type="ARBA" id="ARBA00023136"/>
    </source>
</evidence>
<accession>A0ABP0YR73</accession>
<evidence type="ECO:0000256" key="7">
    <source>
        <dbReference type="SAM" id="MobiDB-lite"/>
    </source>
</evidence>
<evidence type="ECO:0000256" key="1">
    <source>
        <dbReference type="ARBA" id="ARBA00004370"/>
    </source>
</evidence>
<keyword evidence="12" id="KW-1185">Reference proteome</keyword>
<dbReference type="SUPFAM" id="SSF52058">
    <property type="entry name" value="L domain-like"/>
    <property type="match status" value="1"/>
</dbReference>
<dbReference type="PANTHER" id="PTHR48007">
    <property type="entry name" value="LEUCINE-RICH REPEAT RECEPTOR-LIKE PROTEIN KINASE PXC1"/>
    <property type="match status" value="1"/>
</dbReference>
<dbReference type="PANTHER" id="PTHR48007:SF22">
    <property type="entry name" value="PROTEIN STRUBBELIG-RECEPTOR FAMILY 3-LIKE ISOFORM X1"/>
    <property type="match status" value="1"/>
</dbReference>
<keyword evidence="6 8" id="KW-0472">Membrane</keyword>
<dbReference type="InterPro" id="IPR032675">
    <property type="entry name" value="LRR_dom_sf"/>
</dbReference>
<dbReference type="Proteomes" id="UP001642487">
    <property type="component" value="Chromosome 4"/>
</dbReference>
<dbReference type="Gene3D" id="3.30.200.20">
    <property type="entry name" value="Phosphorylase Kinase, domain 1"/>
    <property type="match status" value="1"/>
</dbReference>
<dbReference type="InterPro" id="IPR000719">
    <property type="entry name" value="Prot_kinase_dom"/>
</dbReference>
<dbReference type="InterPro" id="IPR001611">
    <property type="entry name" value="Leu-rich_rpt"/>
</dbReference>
<feature type="chain" id="PRO_5046965472" description="Protein kinase domain-containing protein" evidence="9">
    <location>
        <begin position="28"/>
        <end position="752"/>
    </location>
</feature>
<evidence type="ECO:0000256" key="8">
    <source>
        <dbReference type="SAM" id="Phobius"/>
    </source>
</evidence>
<gene>
    <name evidence="11" type="ORF">CITCOLO1_LOCUS13066</name>
</gene>
<evidence type="ECO:0000256" key="4">
    <source>
        <dbReference type="ARBA" id="ARBA00022737"/>
    </source>
</evidence>
<keyword evidence="2" id="KW-0433">Leucine-rich repeat</keyword>
<dbReference type="SUPFAM" id="SSF56112">
    <property type="entry name" value="Protein kinase-like (PK-like)"/>
    <property type="match status" value="1"/>
</dbReference>
<keyword evidence="3 8" id="KW-0812">Transmembrane</keyword>
<keyword evidence="4" id="KW-0677">Repeat</keyword>
<sequence length="752" mass="82705">MGCPNWNLFMKILIGLLLVFINPFCFGDTDLRDVAAINALFISLGYPPLRGWILVGGDPCGEKWQGVECVFSNITAIQLSGLNLGGELGTSLDQFESIISMDLSNNHIGGNIPSTLPATLRSFSLSANQFTGSIPPALASLTQLMDLSLNNNLLTGVIPDVFQLLNGLNNLDLSGNNLSGQLPPSMADLFSLATLHLQNNKLSGMLDALQDLPLSDLNIEDNLFSGPIPAKLLGIPNFRKDGNPFNTTIISSAPALAPSPFAVAPVTVGQPTRQTGAGQPLSSGTPGSNGARTFFSVKRIIWIVIIGTVILLALGFCLLVSICLKRSKHREDTEILRDNADMASKYKPKPTKTLVEGDDMEKGPRETTLKPLDRDRMKDRIMDFTTSRLHDRQDTNGKRKDASNTSFRKDLTESSSISIDDFPAPPPPPPFPLLSTQEIAKPIVAAEVPSRVPRKLNTSSLKVFTIASLQQYTNSFSEDNLLGRGMLGSVYRAELPSGRLLAVKKLDGSSSTNWSDDEFHNLVSNICQIRHDNIVELVGYCTEHGQYLLIYEYCKNGTLYDALHVDKEMHQKLSWNVRVRIALGAARALEYLHEACQPPIMHQNFKSANILLDNELKPQVSDSGLARLLSSSSQSAARFLPAHGYSAPEFELGTYTYQSDIFSFGVVMLELLTGRKSCDRSLPRGEQFLVRWAVPRLHDIDALSRMVDPFLNGMYPVKSLSRFADIISSCIMREPEFRPPISEIVQELLQML</sequence>
<organism evidence="11 12">
    <name type="scientific">Citrullus colocynthis</name>
    <name type="common">colocynth</name>
    <dbReference type="NCBI Taxonomy" id="252529"/>
    <lineage>
        <taxon>Eukaryota</taxon>
        <taxon>Viridiplantae</taxon>
        <taxon>Streptophyta</taxon>
        <taxon>Embryophyta</taxon>
        <taxon>Tracheophyta</taxon>
        <taxon>Spermatophyta</taxon>
        <taxon>Magnoliopsida</taxon>
        <taxon>eudicotyledons</taxon>
        <taxon>Gunneridae</taxon>
        <taxon>Pentapetalae</taxon>
        <taxon>rosids</taxon>
        <taxon>fabids</taxon>
        <taxon>Cucurbitales</taxon>
        <taxon>Cucurbitaceae</taxon>
        <taxon>Benincaseae</taxon>
        <taxon>Citrullus</taxon>
    </lineage>
</organism>
<feature type="transmembrane region" description="Helical" evidence="8">
    <location>
        <begin position="300"/>
        <end position="324"/>
    </location>
</feature>
<evidence type="ECO:0000256" key="3">
    <source>
        <dbReference type="ARBA" id="ARBA00022692"/>
    </source>
</evidence>
<evidence type="ECO:0000313" key="11">
    <source>
        <dbReference type="EMBL" id="CAK9321007.1"/>
    </source>
</evidence>
<feature type="region of interest" description="Disordered" evidence="7">
    <location>
        <begin position="384"/>
        <end position="428"/>
    </location>
</feature>
<evidence type="ECO:0000256" key="9">
    <source>
        <dbReference type="SAM" id="SignalP"/>
    </source>
</evidence>
<dbReference type="EMBL" id="OZ021738">
    <property type="protein sequence ID" value="CAK9321007.1"/>
    <property type="molecule type" value="Genomic_DNA"/>
</dbReference>
<reference evidence="11 12" key="1">
    <citation type="submission" date="2024-03" db="EMBL/GenBank/DDBJ databases">
        <authorList>
            <person name="Gkanogiannis A."/>
            <person name="Becerra Lopez-Lavalle L."/>
        </authorList>
    </citation>
    <scope>NUCLEOTIDE SEQUENCE [LARGE SCALE GENOMIC DNA]</scope>
</reference>
<dbReference type="Pfam" id="PF13855">
    <property type="entry name" value="LRR_8"/>
    <property type="match status" value="1"/>
</dbReference>
<feature type="region of interest" description="Disordered" evidence="7">
    <location>
        <begin position="344"/>
        <end position="369"/>
    </location>
</feature>
<evidence type="ECO:0000256" key="5">
    <source>
        <dbReference type="ARBA" id="ARBA00022989"/>
    </source>
</evidence>